<dbReference type="AlphaFoldDB" id="A0A7W7ZKF3"/>
<organism evidence="1 2">
    <name type="scientific">Granulicella aggregans</name>
    <dbReference type="NCBI Taxonomy" id="474949"/>
    <lineage>
        <taxon>Bacteria</taxon>
        <taxon>Pseudomonadati</taxon>
        <taxon>Acidobacteriota</taxon>
        <taxon>Terriglobia</taxon>
        <taxon>Terriglobales</taxon>
        <taxon>Acidobacteriaceae</taxon>
        <taxon>Granulicella</taxon>
    </lineage>
</organism>
<evidence type="ECO:0000313" key="2">
    <source>
        <dbReference type="Proteomes" id="UP000540989"/>
    </source>
</evidence>
<accession>A0A7W7ZKF3</accession>
<name>A0A7W7ZKF3_9BACT</name>
<sequence>MGLDRCPNGFAAEVLQVAMDHVVVRDGLHVVFVSGRQQLDGICKLLLPGDAVLHVLGDLLECMARLHGVDESATKLRAAG</sequence>
<proteinExistence type="predicted"/>
<protein>
    <submittedName>
        <fullName evidence="1">Uncharacterized protein</fullName>
    </submittedName>
</protein>
<gene>
    <name evidence="1" type="ORF">HDF16_006243</name>
</gene>
<comment type="caution">
    <text evidence="1">The sequence shown here is derived from an EMBL/GenBank/DDBJ whole genome shotgun (WGS) entry which is preliminary data.</text>
</comment>
<dbReference type="EMBL" id="JACHIP010000048">
    <property type="protein sequence ID" value="MBB5061507.1"/>
    <property type="molecule type" value="Genomic_DNA"/>
</dbReference>
<evidence type="ECO:0000313" key="1">
    <source>
        <dbReference type="EMBL" id="MBB5061507.1"/>
    </source>
</evidence>
<dbReference type="Proteomes" id="UP000540989">
    <property type="component" value="Unassembled WGS sequence"/>
</dbReference>
<keyword evidence="2" id="KW-1185">Reference proteome</keyword>
<reference evidence="1 2" key="1">
    <citation type="submission" date="2020-08" db="EMBL/GenBank/DDBJ databases">
        <title>Genomic Encyclopedia of Type Strains, Phase IV (KMG-V): Genome sequencing to study the core and pangenomes of soil and plant-associated prokaryotes.</title>
        <authorList>
            <person name="Whitman W."/>
        </authorList>
    </citation>
    <scope>NUCLEOTIDE SEQUENCE [LARGE SCALE GENOMIC DNA]</scope>
    <source>
        <strain evidence="1 2">M8UP14</strain>
    </source>
</reference>